<feature type="region of interest" description="Disordered" evidence="11">
    <location>
        <begin position="725"/>
        <end position="745"/>
    </location>
</feature>
<keyword evidence="3" id="KW-0808">Transferase</keyword>
<dbReference type="InterPro" id="IPR008271">
    <property type="entry name" value="Ser/Thr_kinase_AS"/>
</dbReference>
<dbReference type="EMBL" id="AMQM01000596">
    <property type="status" value="NOT_ANNOTATED_CDS"/>
    <property type="molecule type" value="Genomic_DNA"/>
</dbReference>
<keyword evidence="6 10" id="KW-0067">ATP-binding</keyword>
<dbReference type="SUPFAM" id="SSF56112">
    <property type="entry name" value="Protein kinase-like (PK-like)"/>
    <property type="match status" value="1"/>
</dbReference>
<keyword evidence="2" id="KW-0723">Serine/threonine-protein kinase</keyword>
<dbReference type="SMART" id="SM00220">
    <property type="entry name" value="S_TKc"/>
    <property type="match status" value="1"/>
</dbReference>
<feature type="compositionally biased region" description="Polar residues" evidence="11">
    <location>
        <begin position="658"/>
        <end position="683"/>
    </location>
</feature>
<dbReference type="GO" id="GO:0004713">
    <property type="term" value="F:protein tyrosine kinase activity"/>
    <property type="evidence" value="ECO:0000318"/>
    <property type="project" value="GO_Central"/>
</dbReference>
<dbReference type="eggNOG" id="KOG0667">
    <property type="taxonomic scope" value="Eukaryota"/>
</dbReference>
<evidence type="ECO:0000256" key="7">
    <source>
        <dbReference type="ARBA" id="ARBA00047899"/>
    </source>
</evidence>
<evidence type="ECO:0000313" key="14">
    <source>
        <dbReference type="EnsemblMetazoa" id="HelroP188308"/>
    </source>
</evidence>
<evidence type="ECO:0000313" key="13">
    <source>
        <dbReference type="EMBL" id="ESO06252.1"/>
    </source>
</evidence>
<feature type="compositionally biased region" description="Low complexity" evidence="11">
    <location>
        <begin position="605"/>
        <end position="630"/>
    </location>
</feature>
<dbReference type="GO" id="GO:0005737">
    <property type="term" value="C:cytoplasm"/>
    <property type="evidence" value="ECO:0000318"/>
    <property type="project" value="GO_Central"/>
</dbReference>
<name>T1FPU9_HELRO</name>
<dbReference type="STRING" id="6412.T1FPU9"/>
<feature type="compositionally biased region" description="Polar residues" evidence="11">
    <location>
        <begin position="26"/>
        <end position="39"/>
    </location>
</feature>
<proteinExistence type="inferred from homology"/>
<dbReference type="PROSITE" id="PS00108">
    <property type="entry name" value="PROTEIN_KINASE_ST"/>
    <property type="match status" value="1"/>
</dbReference>
<feature type="binding site" evidence="10">
    <location>
        <position position="87"/>
    </location>
    <ligand>
        <name>ATP</name>
        <dbReference type="ChEBI" id="CHEBI:30616"/>
    </ligand>
</feature>
<sequence>MSYHRKRRHEEIQAEHYTVSSDDEVATTSQKLTSSSNSDGDYQLLQHEVLYSNSGSTYEVLEFLGRGTFGQVVKCWKRGTSEIVAIKILKNHPSYARQGEIEVNILRCLGREDADDCHFVRAYEFFKHKNHTCLVFEMLEQNLYDFLKQNKFQPLPLRHIRPIARQVLTALLKLKTLGLIHADLKPENIMLVDPLRYPYRVKVIDFGSASHISKAVCSTYLQSRYYRAPEILLGLPYTEAIDMWSLGCVIAELFLGWPLYPGSSEYDQIRYISQTQGLPPEHILNNATKTKRFFNREICETHYPFWRLKSPDEHEMETGIKSKEARKYIFNCLDDMSQINVPTDIDTNELIAEKADRFELVDLLKSMLALDQDRRITPGEALEHPFQTMSHLMDYAHCNIVKQSLHAIEVCRKSKKESYDLNNFSGIRVMTNFLPNLCSNRNFTLTFKNQLNALNHVQAPLIPGGSSSHQSDAMQYLHQPLPHHQLHQSQPPFVPYQPTQYQSHMANVPAHLNTSNNNSDPFQPSLYLSSPPNPTYSLRLDNVVPVVARPSQTLQLIASNWSGQQQFLVPTWSQLSGGQRGLPPYDPWPSAFNVDPLDASAFSFGNPTNNSNSSHNNSNRTGGSNNQSNNRTRHGSSNNNNNASFQKMPSIWNIPIHSDNNPNHTNSNYMNKGRNSPSASISKQEFKTKIITPPKKRIRVTDISSDISSSKFKFNNSGIYDSSCTTKNSSSHMSKEGGGGGGGKCFETERSSTGHSVIVILDDDDNDDDAQHSRPSKHRDRHMNGRCSSSIVIATSPPLQFSETLMHEQRQQIPINIPATTSSVMRPPMPIKVDPYENNVLSSGNNKPAASHQELYNSNKQQKWKHRHIDRHLSSQMGYSCNQSDQPIPLIGNPDDKNSGNNICNPGNSNNDIHHQRVQVSPMLHSSPSSSSSGGLQKHLKPAHTNYQQNGCHSTKKNKKRHNLDLPTRSLNSDILDSSALSEAILPPTSPNMASHPQQYLDMFDLPFLAPPPSSFHHLPPSFTSSSSSSPLMNGSIVRYIAPPPIQDSPLMFGAGDNAMAGTSFLFNPPTNPPSMSPNRVKFNFRV</sequence>
<keyword evidence="15" id="KW-1185">Reference proteome</keyword>
<organism evidence="14 15">
    <name type="scientific">Helobdella robusta</name>
    <name type="common">Californian leech</name>
    <dbReference type="NCBI Taxonomy" id="6412"/>
    <lineage>
        <taxon>Eukaryota</taxon>
        <taxon>Metazoa</taxon>
        <taxon>Spiralia</taxon>
        <taxon>Lophotrochozoa</taxon>
        <taxon>Annelida</taxon>
        <taxon>Clitellata</taxon>
        <taxon>Hirudinea</taxon>
        <taxon>Rhynchobdellida</taxon>
        <taxon>Glossiphoniidae</taxon>
        <taxon>Helobdella</taxon>
    </lineage>
</organism>
<comment type="catalytic activity">
    <reaction evidence="8">
        <text>L-seryl-[protein] + ATP = O-phospho-L-seryl-[protein] + ADP + H(+)</text>
        <dbReference type="Rhea" id="RHEA:17989"/>
        <dbReference type="Rhea" id="RHEA-COMP:9863"/>
        <dbReference type="Rhea" id="RHEA-COMP:11604"/>
        <dbReference type="ChEBI" id="CHEBI:15378"/>
        <dbReference type="ChEBI" id="CHEBI:29999"/>
        <dbReference type="ChEBI" id="CHEBI:30616"/>
        <dbReference type="ChEBI" id="CHEBI:83421"/>
        <dbReference type="ChEBI" id="CHEBI:456216"/>
        <dbReference type="EC" id="2.7.11.1"/>
    </reaction>
</comment>
<dbReference type="OrthoDB" id="10030361at2759"/>
<dbReference type="KEGG" id="hro:HELRODRAFT_188308"/>
<dbReference type="PROSITE" id="PS50011">
    <property type="entry name" value="PROTEIN_KINASE_DOM"/>
    <property type="match status" value="1"/>
</dbReference>
<dbReference type="AlphaFoldDB" id="T1FPU9"/>
<evidence type="ECO:0000256" key="2">
    <source>
        <dbReference type="ARBA" id="ARBA00022527"/>
    </source>
</evidence>
<evidence type="ECO:0000256" key="8">
    <source>
        <dbReference type="ARBA" id="ARBA00048679"/>
    </source>
</evidence>
<dbReference type="GeneID" id="20210846"/>
<dbReference type="Gene3D" id="3.30.200.20">
    <property type="entry name" value="Phosphorylase Kinase, domain 1"/>
    <property type="match status" value="1"/>
</dbReference>
<dbReference type="EC" id="2.7.11.1" evidence="1"/>
<dbReference type="PROSITE" id="PS00107">
    <property type="entry name" value="PROTEIN_KINASE_ATP"/>
    <property type="match status" value="1"/>
</dbReference>
<accession>T1FPU9</accession>
<evidence type="ECO:0000256" key="9">
    <source>
        <dbReference type="ARBA" id="ARBA00061380"/>
    </source>
</evidence>
<dbReference type="RefSeq" id="XP_009015620.1">
    <property type="nucleotide sequence ID" value="XM_009017372.1"/>
</dbReference>
<dbReference type="GO" id="GO:0005634">
    <property type="term" value="C:nucleus"/>
    <property type="evidence" value="ECO:0000318"/>
    <property type="project" value="GO_Central"/>
</dbReference>
<dbReference type="InterPro" id="IPR000719">
    <property type="entry name" value="Prot_kinase_dom"/>
</dbReference>
<dbReference type="GO" id="GO:0005524">
    <property type="term" value="F:ATP binding"/>
    <property type="evidence" value="ECO:0007669"/>
    <property type="project" value="UniProtKB-UniRule"/>
</dbReference>
<evidence type="ECO:0000256" key="10">
    <source>
        <dbReference type="PROSITE-ProRule" id="PRU10141"/>
    </source>
</evidence>
<reference evidence="14" key="3">
    <citation type="submission" date="2015-06" db="UniProtKB">
        <authorList>
            <consortium name="EnsemblMetazoa"/>
        </authorList>
    </citation>
    <scope>IDENTIFICATION</scope>
</reference>
<dbReference type="Proteomes" id="UP000015101">
    <property type="component" value="Unassembled WGS sequence"/>
</dbReference>
<dbReference type="FunFam" id="1.10.510.10:FF:000029">
    <property type="entry name" value="Homeodomain-interacting protein kinase 2 isoform 1"/>
    <property type="match status" value="1"/>
</dbReference>
<dbReference type="InterPro" id="IPR017441">
    <property type="entry name" value="Protein_kinase_ATP_BS"/>
</dbReference>
<dbReference type="InterPro" id="IPR011009">
    <property type="entry name" value="Kinase-like_dom_sf"/>
</dbReference>
<evidence type="ECO:0000256" key="5">
    <source>
        <dbReference type="ARBA" id="ARBA00022777"/>
    </source>
</evidence>
<evidence type="ECO:0000313" key="15">
    <source>
        <dbReference type="Proteomes" id="UP000015101"/>
    </source>
</evidence>
<protein>
    <recommendedName>
        <fullName evidence="1">non-specific serine/threonine protein kinase</fullName>
        <ecNumber evidence="1">2.7.11.1</ecNumber>
    </recommendedName>
</protein>
<keyword evidence="5" id="KW-0418">Kinase</keyword>
<dbReference type="Pfam" id="PF00069">
    <property type="entry name" value="Pkinase"/>
    <property type="match status" value="1"/>
</dbReference>
<comment type="catalytic activity">
    <reaction evidence="7">
        <text>L-threonyl-[protein] + ATP = O-phospho-L-threonyl-[protein] + ADP + H(+)</text>
        <dbReference type="Rhea" id="RHEA:46608"/>
        <dbReference type="Rhea" id="RHEA-COMP:11060"/>
        <dbReference type="Rhea" id="RHEA-COMP:11605"/>
        <dbReference type="ChEBI" id="CHEBI:15378"/>
        <dbReference type="ChEBI" id="CHEBI:30013"/>
        <dbReference type="ChEBI" id="CHEBI:30616"/>
        <dbReference type="ChEBI" id="CHEBI:61977"/>
        <dbReference type="ChEBI" id="CHEBI:456216"/>
        <dbReference type="EC" id="2.7.11.1"/>
    </reaction>
</comment>
<reference evidence="13 15" key="2">
    <citation type="journal article" date="2013" name="Nature">
        <title>Insights into bilaterian evolution from three spiralian genomes.</title>
        <authorList>
            <person name="Simakov O."/>
            <person name="Marletaz F."/>
            <person name="Cho S.J."/>
            <person name="Edsinger-Gonzales E."/>
            <person name="Havlak P."/>
            <person name="Hellsten U."/>
            <person name="Kuo D.H."/>
            <person name="Larsson T."/>
            <person name="Lv J."/>
            <person name="Arendt D."/>
            <person name="Savage R."/>
            <person name="Osoegawa K."/>
            <person name="de Jong P."/>
            <person name="Grimwood J."/>
            <person name="Chapman J.A."/>
            <person name="Shapiro H."/>
            <person name="Aerts A."/>
            <person name="Otillar R.P."/>
            <person name="Terry A.Y."/>
            <person name="Boore J.L."/>
            <person name="Grigoriev I.V."/>
            <person name="Lindberg D.R."/>
            <person name="Seaver E.C."/>
            <person name="Weisblat D.A."/>
            <person name="Putnam N.H."/>
            <person name="Rokhsar D.S."/>
        </authorList>
    </citation>
    <scope>NUCLEOTIDE SEQUENCE</scope>
</reference>
<dbReference type="EMBL" id="KB096324">
    <property type="protein sequence ID" value="ESO06252.1"/>
    <property type="molecule type" value="Genomic_DNA"/>
</dbReference>
<evidence type="ECO:0000256" key="11">
    <source>
        <dbReference type="SAM" id="MobiDB-lite"/>
    </source>
</evidence>
<feature type="compositionally biased region" description="Polar residues" evidence="11">
    <location>
        <begin position="635"/>
        <end position="647"/>
    </location>
</feature>
<evidence type="ECO:0000256" key="1">
    <source>
        <dbReference type="ARBA" id="ARBA00012513"/>
    </source>
</evidence>
<feature type="domain" description="Protein kinase" evidence="12">
    <location>
        <begin position="58"/>
        <end position="387"/>
    </location>
</feature>
<dbReference type="CDD" id="cd14211">
    <property type="entry name" value="STKc_HIPK"/>
    <property type="match status" value="1"/>
</dbReference>
<dbReference type="HOGENOM" id="CLU_003045_1_0_1"/>
<feature type="region of interest" description="Disordered" evidence="11">
    <location>
        <begin position="603"/>
        <end position="683"/>
    </location>
</feature>
<gene>
    <name evidence="14" type="primary">20210846</name>
    <name evidence="13" type="ORF">HELRODRAFT_188308</name>
</gene>
<comment type="similarity">
    <text evidence="9">Belongs to the protein kinase superfamily. CMGC Ser/Thr protein kinase family. HIPK subfamily.</text>
</comment>
<dbReference type="GO" id="GO:0004674">
    <property type="term" value="F:protein serine/threonine kinase activity"/>
    <property type="evidence" value="ECO:0000318"/>
    <property type="project" value="GO_Central"/>
</dbReference>
<dbReference type="PANTHER" id="PTHR24058">
    <property type="entry name" value="DUAL SPECIFICITY PROTEIN KINASE"/>
    <property type="match status" value="1"/>
</dbReference>
<feature type="region of interest" description="Disordered" evidence="11">
    <location>
        <begin position="18"/>
        <end position="39"/>
    </location>
</feature>
<dbReference type="InParanoid" id="T1FPU9"/>
<evidence type="ECO:0000256" key="4">
    <source>
        <dbReference type="ARBA" id="ARBA00022741"/>
    </source>
</evidence>
<dbReference type="CTD" id="20210846"/>
<dbReference type="EnsemblMetazoa" id="HelroT188308">
    <property type="protein sequence ID" value="HelroP188308"/>
    <property type="gene ID" value="HelroG188308"/>
</dbReference>
<keyword evidence="4 10" id="KW-0547">Nucleotide-binding</keyword>
<reference evidence="15" key="1">
    <citation type="submission" date="2012-12" db="EMBL/GenBank/DDBJ databases">
        <authorList>
            <person name="Hellsten U."/>
            <person name="Grimwood J."/>
            <person name="Chapman J.A."/>
            <person name="Shapiro H."/>
            <person name="Aerts A."/>
            <person name="Otillar R.P."/>
            <person name="Terry A.Y."/>
            <person name="Boore J.L."/>
            <person name="Simakov O."/>
            <person name="Marletaz F."/>
            <person name="Cho S.-J."/>
            <person name="Edsinger-Gonzales E."/>
            <person name="Havlak P."/>
            <person name="Kuo D.-H."/>
            <person name="Larsson T."/>
            <person name="Lv J."/>
            <person name="Arendt D."/>
            <person name="Savage R."/>
            <person name="Osoegawa K."/>
            <person name="de Jong P."/>
            <person name="Lindberg D.R."/>
            <person name="Seaver E.C."/>
            <person name="Weisblat D.A."/>
            <person name="Putnam N.H."/>
            <person name="Grigoriev I.V."/>
            <person name="Rokhsar D.S."/>
        </authorList>
    </citation>
    <scope>NUCLEOTIDE SEQUENCE</scope>
</reference>
<dbReference type="PANTHER" id="PTHR24058:SF17">
    <property type="entry name" value="HOMEODOMAIN INTERACTING PROTEIN KINASE, ISOFORM D"/>
    <property type="match status" value="1"/>
</dbReference>
<feature type="region of interest" description="Disordered" evidence="11">
    <location>
        <begin position="761"/>
        <end position="785"/>
    </location>
</feature>
<evidence type="ECO:0000256" key="3">
    <source>
        <dbReference type="ARBA" id="ARBA00022679"/>
    </source>
</evidence>
<feature type="region of interest" description="Disordered" evidence="11">
    <location>
        <begin position="920"/>
        <end position="971"/>
    </location>
</feature>
<dbReference type="Gene3D" id="1.10.510.10">
    <property type="entry name" value="Transferase(Phosphotransferase) domain 1"/>
    <property type="match status" value="1"/>
</dbReference>
<evidence type="ECO:0000256" key="6">
    <source>
        <dbReference type="ARBA" id="ARBA00022840"/>
    </source>
</evidence>
<evidence type="ECO:0000259" key="12">
    <source>
        <dbReference type="PROSITE" id="PS50011"/>
    </source>
</evidence>
<dbReference type="InterPro" id="IPR050494">
    <property type="entry name" value="Ser_Thr_dual-spec_kinase"/>
</dbReference>